<reference evidence="2 4" key="2">
    <citation type="submission" date="2020-08" db="EMBL/GenBank/DDBJ databases">
        <title>Genomic Encyclopedia of Type Strains, Phase III (KMG-III): the genomes of soil and plant-associated and newly described type strains.</title>
        <authorList>
            <person name="Whitman W."/>
        </authorList>
    </citation>
    <scope>NUCLEOTIDE SEQUENCE [LARGE SCALE GENOMIC DNA]</scope>
    <source>
        <strain evidence="2 4">CECT 8088</strain>
    </source>
</reference>
<evidence type="ECO:0000313" key="2">
    <source>
        <dbReference type="EMBL" id="MBB3175595.1"/>
    </source>
</evidence>
<dbReference type="EMBL" id="JACHXV010000051">
    <property type="protein sequence ID" value="MBB3175595.1"/>
    <property type="molecule type" value="Genomic_DNA"/>
</dbReference>
<dbReference type="Proteomes" id="UP000557688">
    <property type="component" value="Unassembled WGS sequence"/>
</dbReference>
<dbReference type="EMBL" id="JABXXQ010000294">
    <property type="protein sequence ID" value="NVN31134.1"/>
    <property type="molecule type" value="Genomic_DNA"/>
</dbReference>
<protein>
    <submittedName>
        <fullName evidence="3">Uncharacterized protein</fullName>
    </submittedName>
</protein>
<comment type="caution">
    <text evidence="3">The sequence shown here is derived from an EMBL/GenBank/DDBJ whole genome shotgun (WGS) entry which is preliminary data.</text>
</comment>
<name>A0A850NQF1_9PROT</name>
<sequence length="152" mass="15585">MDGNRIAALVSMGYAKSAAATGTAYQLYRPTGPSNPAAGTPLTSLPVTVSADSYRFRQPVSLGKPMRQVLVDTAQTRAGDYLVGAGGTLFIADQSPLLPVQAVLCNSVLTVKRAAAPDAGVVDADTSDNIVPSPPPHGCLRHSVSGRSPPQG</sequence>
<organism evidence="3 5">
    <name type="scientific">Endobacter medicaginis</name>
    <dbReference type="NCBI Taxonomy" id="1181271"/>
    <lineage>
        <taxon>Bacteria</taxon>
        <taxon>Pseudomonadati</taxon>
        <taxon>Pseudomonadota</taxon>
        <taxon>Alphaproteobacteria</taxon>
        <taxon>Acetobacterales</taxon>
        <taxon>Acetobacteraceae</taxon>
        <taxon>Endobacter</taxon>
    </lineage>
</organism>
<dbReference type="AlphaFoldDB" id="A0A850NQF1"/>
<gene>
    <name evidence="2" type="ORF">FHR90_003457</name>
    <name evidence="3" type="ORF">HUK83_12415</name>
</gene>
<evidence type="ECO:0000313" key="5">
    <source>
        <dbReference type="Proteomes" id="UP000565205"/>
    </source>
</evidence>
<evidence type="ECO:0000313" key="4">
    <source>
        <dbReference type="Proteomes" id="UP000557688"/>
    </source>
</evidence>
<dbReference type="RefSeq" id="WP_176625214.1">
    <property type="nucleotide sequence ID" value="NZ_JABXXQ010000294.1"/>
</dbReference>
<proteinExistence type="predicted"/>
<evidence type="ECO:0000313" key="3">
    <source>
        <dbReference type="EMBL" id="NVN31134.1"/>
    </source>
</evidence>
<keyword evidence="4" id="KW-1185">Reference proteome</keyword>
<reference evidence="3 5" key="1">
    <citation type="submission" date="2020-06" db="EMBL/GenBank/DDBJ databases">
        <title>Description of novel acetic acid bacteria.</title>
        <authorList>
            <person name="Sombolestani A."/>
        </authorList>
    </citation>
    <scope>NUCLEOTIDE SEQUENCE [LARGE SCALE GENOMIC DNA]</scope>
    <source>
        <strain evidence="3 5">LMG 26838</strain>
    </source>
</reference>
<accession>A0A850NQF1</accession>
<evidence type="ECO:0000256" key="1">
    <source>
        <dbReference type="SAM" id="MobiDB-lite"/>
    </source>
</evidence>
<feature type="region of interest" description="Disordered" evidence="1">
    <location>
        <begin position="125"/>
        <end position="152"/>
    </location>
</feature>
<dbReference type="Proteomes" id="UP000565205">
    <property type="component" value="Unassembled WGS sequence"/>
</dbReference>